<protein>
    <submittedName>
        <fullName evidence="8">RNA polymerase sigma-70 factor (ECF subfamily)</fullName>
    </submittedName>
</protein>
<dbReference type="InterPro" id="IPR014284">
    <property type="entry name" value="RNA_pol_sigma-70_dom"/>
</dbReference>
<dbReference type="Gene3D" id="1.10.1740.10">
    <property type="match status" value="1"/>
</dbReference>
<feature type="domain" description="RNA polymerase sigma-70 region 2" evidence="6">
    <location>
        <begin position="22"/>
        <end position="85"/>
    </location>
</feature>
<dbReference type="PANTHER" id="PTHR30173:SF36">
    <property type="entry name" value="ECF RNA POLYMERASE SIGMA FACTOR SIGJ"/>
    <property type="match status" value="1"/>
</dbReference>
<evidence type="ECO:0000256" key="5">
    <source>
        <dbReference type="ARBA" id="ARBA00023163"/>
    </source>
</evidence>
<proteinExistence type="inferred from homology"/>
<dbReference type="SUPFAM" id="SSF88946">
    <property type="entry name" value="Sigma2 domain of RNA polymerase sigma factors"/>
    <property type="match status" value="1"/>
</dbReference>
<dbReference type="OrthoDB" id="3672769at2"/>
<dbReference type="InterPro" id="IPR036388">
    <property type="entry name" value="WH-like_DNA-bd_sf"/>
</dbReference>
<dbReference type="PANTHER" id="PTHR30173">
    <property type="entry name" value="SIGMA 19 FACTOR"/>
    <property type="match status" value="1"/>
</dbReference>
<evidence type="ECO:0000256" key="4">
    <source>
        <dbReference type="ARBA" id="ARBA00023082"/>
    </source>
</evidence>
<keyword evidence="9" id="KW-1185">Reference proteome</keyword>
<evidence type="ECO:0000313" key="8">
    <source>
        <dbReference type="EMBL" id="ROO85378.1"/>
    </source>
</evidence>
<dbReference type="GO" id="GO:0003677">
    <property type="term" value="F:DNA binding"/>
    <property type="evidence" value="ECO:0007669"/>
    <property type="project" value="InterPro"/>
</dbReference>
<dbReference type="InterPro" id="IPR032710">
    <property type="entry name" value="NTF2-like_dom_sf"/>
</dbReference>
<dbReference type="RefSeq" id="WP_123664892.1">
    <property type="nucleotide sequence ID" value="NZ_RJKE01000001.1"/>
</dbReference>
<dbReference type="AlphaFoldDB" id="A0A3N1CXC7"/>
<evidence type="ECO:0000259" key="7">
    <source>
        <dbReference type="Pfam" id="PF08281"/>
    </source>
</evidence>
<evidence type="ECO:0000259" key="6">
    <source>
        <dbReference type="Pfam" id="PF04542"/>
    </source>
</evidence>
<reference evidence="8 9" key="1">
    <citation type="submission" date="2018-11" db="EMBL/GenBank/DDBJ databases">
        <title>Sequencing the genomes of 1000 actinobacteria strains.</title>
        <authorList>
            <person name="Klenk H.-P."/>
        </authorList>
    </citation>
    <scope>NUCLEOTIDE SEQUENCE [LARGE SCALE GENOMIC DNA]</scope>
    <source>
        <strain evidence="8 9">DSM 44254</strain>
    </source>
</reference>
<evidence type="ECO:0000313" key="9">
    <source>
        <dbReference type="Proteomes" id="UP000272400"/>
    </source>
</evidence>
<dbReference type="Gene3D" id="1.10.10.10">
    <property type="entry name" value="Winged helix-like DNA-binding domain superfamily/Winged helix DNA-binding domain"/>
    <property type="match status" value="1"/>
</dbReference>
<dbReference type="Pfam" id="PF04542">
    <property type="entry name" value="Sigma70_r2"/>
    <property type="match status" value="1"/>
</dbReference>
<keyword evidence="5" id="KW-0804">Transcription</keyword>
<comment type="similarity">
    <text evidence="1">Belongs to the sigma-70 factor family. ECF subfamily.</text>
</comment>
<dbReference type="Proteomes" id="UP000272400">
    <property type="component" value="Unassembled WGS sequence"/>
</dbReference>
<evidence type="ECO:0000256" key="2">
    <source>
        <dbReference type="ARBA" id="ARBA00011344"/>
    </source>
</evidence>
<gene>
    <name evidence="8" type="ORF">EDD29_2921</name>
</gene>
<dbReference type="NCBIfam" id="NF007214">
    <property type="entry name" value="PRK09636.1"/>
    <property type="match status" value="1"/>
</dbReference>
<dbReference type="InterPro" id="IPR013325">
    <property type="entry name" value="RNA_pol_sigma_r2"/>
</dbReference>
<feature type="domain" description="RNA polymerase sigma factor 70 region 4 type 2" evidence="7">
    <location>
        <begin position="119"/>
        <end position="170"/>
    </location>
</feature>
<comment type="caution">
    <text evidence="8">The sequence shown here is derived from an EMBL/GenBank/DDBJ whole genome shotgun (WGS) entry which is preliminary data.</text>
</comment>
<dbReference type="SUPFAM" id="SSF54427">
    <property type="entry name" value="NTF2-like"/>
    <property type="match status" value="1"/>
</dbReference>
<dbReference type="NCBIfam" id="TIGR02937">
    <property type="entry name" value="sigma70-ECF"/>
    <property type="match status" value="1"/>
</dbReference>
<name>A0A3N1CXC7_9ACTN</name>
<dbReference type="GO" id="GO:0006352">
    <property type="term" value="P:DNA-templated transcription initiation"/>
    <property type="evidence" value="ECO:0007669"/>
    <property type="project" value="InterPro"/>
</dbReference>
<dbReference type="NCBIfam" id="TIGR02957">
    <property type="entry name" value="SigX4"/>
    <property type="match status" value="1"/>
</dbReference>
<dbReference type="InterPro" id="IPR007627">
    <property type="entry name" value="RNA_pol_sigma70_r2"/>
</dbReference>
<dbReference type="InterPro" id="IPR013249">
    <property type="entry name" value="RNA_pol_sigma70_r4_t2"/>
</dbReference>
<dbReference type="InterPro" id="IPR014303">
    <property type="entry name" value="RNA_pol_sigma-70_ECF"/>
</dbReference>
<dbReference type="SUPFAM" id="SSF88659">
    <property type="entry name" value="Sigma3 and sigma4 domains of RNA polymerase sigma factors"/>
    <property type="match status" value="1"/>
</dbReference>
<accession>A0A3N1CXC7</accession>
<evidence type="ECO:0000256" key="1">
    <source>
        <dbReference type="ARBA" id="ARBA00010641"/>
    </source>
</evidence>
<sequence length="328" mass="35462">MADAGQAHTGGPEDPDKAAEVFTAARPRLFGIAYRMLGSATEAEDVLQEVWLRWQTYDRASVTTPVAFLTTATTRLAINVLQSARVRRETYVGPWLPEPVATGGDPFLGAERAEALGLAVLMLLERLSPTERAAFILREAFEYPYPQIADIVQVNDTAARKLVSRARRHLWSERRAPVSDAEHRELLTAFVAAARIGDLAALEKLLAADVVSYSDGGGGHRAARLPVVGSARVAYFTASIATRAWPGVTVDWGEINGERAALLRDDGRLIAVLAVSASAEGIDQVLWMVNPVKIAAASADLADRLTWGGSQRDRVPGHSGERRRTTCA</sequence>
<organism evidence="8 9">
    <name type="scientific">Actinocorallia herbida</name>
    <dbReference type="NCBI Taxonomy" id="58109"/>
    <lineage>
        <taxon>Bacteria</taxon>
        <taxon>Bacillati</taxon>
        <taxon>Actinomycetota</taxon>
        <taxon>Actinomycetes</taxon>
        <taxon>Streptosporangiales</taxon>
        <taxon>Thermomonosporaceae</taxon>
        <taxon>Actinocorallia</taxon>
    </lineage>
</organism>
<comment type="subunit">
    <text evidence="2">Interacts transiently with the RNA polymerase catalytic core formed by RpoA, RpoB, RpoC and RpoZ (2 alpha, 1 beta, 1 beta' and 1 omega subunit) to form the RNA polymerase holoenzyme that can initiate transcription.</text>
</comment>
<dbReference type="Pfam" id="PF08281">
    <property type="entry name" value="Sigma70_r4_2"/>
    <property type="match status" value="1"/>
</dbReference>
<dbReference type="InterPro" id="IPR052704">
    <property type="entry name" value="ECF_Sigma-70_Domain"/>
</dbReference>
<dbReference type="GO" id="GO:0016987">
    <property type="term" value="F:sigma factor activity"/>
    <property type="evidence" value="ECO:0007669"/>
    <property type="project" value="UniProtKB-KW"/>
</dbReference>
<keyword evidence="4" id="KW-0731">Sigma factor</keyword>
<evidence type="ECO:0000256" key="3">
    <source>
        <dbReference type="ARBA" id="ARBA00023015"/>
    </source>
</evidence>
<dbReference type="InterPro" id="IPR013324">
    <property type="entry name" value="RNA_pol_sigma_r3/r4-like"/>
</dbReference>
<keyword evidence="3" id="KW-0805">Transcription regulation</keyword>
<dbReference type="EMBL" id="RJKE01000001">
    <property type="protein sequence ID" value="ROO85378.1"/>
    <property type="molecule type" value="Genomic_DNA"/>
</dbReference>